<organism evidence="2 3">
    <name type="scientific">Aspergillus indologenus CBS 114.80</name>
    <dbReference type="NCBI Taxonomy" id="1450541"/>
    <lineage>
        <taxon>Eukaryota</taxon>
        <taxon>Fungi</taxon>
        <taxon>Dikarya</taxon>
        <taxon>Ascomycota</taxon>
        <taxon>Pezizomycotina</taxon>
        <taxon>Eurotiomycetes</taxon>
        <taxon>Eurotiomycetidae</taxon>
        <taxon>Eurotiales</taxon>
        <taxon>Aspergillaceae</taxon>
        <taxon>Aspergillus</taxon>
        <taxon>Aspergillus subgen. Circumdati</taxon>
    </lineage>
</organism>
<gene>
    <name evidence="2" type="ORF">BP00DRAFT_455473</name>
</gene>
<feature type="region of interest" description="Disordered" evidence="1">
    <location>
        <begin position="283"/>
        <end position="332"/>
    </location>
</feature>
<accession>A0A2V5IXJ2</accession>
<evidence type="ECO:0000313" key="2">
    <source>
        <dbReference type="EMBL" id="PYI33600.1"/>
    </source>
</evidence>
<evidence type="ECO:0000313" key="3">
    <source>
        <dbReference type="Proteomes" id="UP000248817"/>
    </source>
</evidence>
<evidence type="ECO:0000256" key="1">
    <source>
        <dbReference type="SAM" id="MobiDB-lite"/>
    </source>
</evidence>
<reference evidence="2 3" key="1">
    <citation type="submission" date="2018-02" db="EMBL/GenBank/DDBJ databases">
        <title>The genomes of Aspergillus section Nigri reveals drivers in fungal speciation.</title>
        <authorList>
            <consortium name="DOE Joint Genome Institute"/>
            <person name="Vesth T.C."/>
            <person name="Nybo J."/>
            <person name="Theobald S."/>
            <person name="Brandl J."/>
            <person name="Frisvad J.C."/>
            <person name="Nielsen K.F."/>
            <person name="Lyhne E.K."/>
            <person name="Kogle M.E."/>
            <person name="Kuo A."/>
            <person name="Riley R."/>
            <person name="Clum A."/>
            <person name="Nolan M."/>
            <person name="Lipzen A."/>
            <person name="Salamov A."/>
            <person name="Henrissat B."/>
            <person name="Wiebenga A."/>
            <person name="De vries R.P."/>
            <person name="Grigoriev I.V."/>
            <person name="Mortensen U.H."/>
            <person name="Andersen M.R."/>
            <person name="Baker S.E."/>
        </authorList>
    </citation>
    <scope>NUCLEOTIDE SEQUENCE [LARGE SCALE GENOMIC DNA]</scope>
    <source>
        <strain evidence="2 3">CBS 114.80</strain>
    </source>
</reference>
<dbReference type="EMBL" id="KZ825483">
    <property type="protein sequence ID" value="PYI33600.1"/>
    <property type="molecule type" value="Genomic_DNA"/>
</dbReference>
<protein>
    <submittedName>
        <fullName evidence="2">Uncharacterized protein</fullName>
    </submittedName>
</protein>
<dbReference type="AlphaFoldDB" id="A0A2V5IXJ2"/>
<dbReference type="Proteomes" id="UP000248817">
    <property type="component" value="Unassembled WGS sequence"/>
</dbReference>
<sequence>MMAATSRPASFSELIRHHTSYLVNPLQWTSRHLDLVECRFQDVATTPSYNPPNHNSGMLSAQRSNQGTDVESLAKNWNAINKRCALFNILVNDTRLFAGLCKGSPFYFQGRRVRRLANYVMFVYHERAIDPAENRTPTPVGYLQYNSIHGARRKLFEARPGPRGERNRPGGTLCRKRMQQITPEEWTEDAYFVCPLLALAQFEEQRRVESSPATFASRLLVTEVSDKEKIVLYEADITAELLDGLKNPKEADRPMNWPTVRRKEIPYQPYDTFPERMMAELQTPAFSPLDRTSSIPDSSVPDMDGKTPRGQKRPHDAEEDAPCKQTRIFDTS</sequence>
<proteinExistence type="predicted"/>
<keyword evidence="3" id="KW-1185">Reference proteome</keyword>
<name>A0A2V5IXJ2_9EURO</name>